<accession>A0A4S8KSJ4</accession>
<dbReference type="GO" id="GO:0003677">
    <property type="term" value="F:DNA binding"/>
    <property type="evidence" value="ECO:0007669"/>
    <property type="project" value="InterPro"/>
</dbReference>
<evidence type="ECO:0000313" key="4">
    <source>
        <dbReference type="Proteomes" id="UP000297245"/>
    </source>
</evidence>
<dbReference type="GO" id="GO:0003700">
    <property type="term" value="F:DNA-binding transcription factor activity"/>
    <property type="evidence" value="ECO:0007669"/>
    <property type="project" value="InterPro"/>
</dbReference>
<dbReference type="Pfam" id="PF04082">
    <property type="entry name" value="Fungal_trans"/>
    <property type="match status" value="1"/>
</dbReference>
<dbReference type="CDD" id="cd12148">
    <property type="entry name" value="fungal_TF_MHR"/>
    <property type="match status" value="1"/>
</dbReference>
<name>A0A4S8KSJ4_DENBC</name>
<sequence>MLTGFAIRIAQERGVHRHSINDSKPTVEKELWKRAFWMLTVIDTRMSWVFGRPRATSTQDFDLSPLVECDDEYWETEDSETNFQQPAGKPSLVSFWNCFTRLFEIAGVSQRTIYSVRKSELQKMDNSSSEWQEKTVIELDSALNKWADSIPTHLRWDAPHINEFLFSQSAMLYAMYYWVRIQIHRRFIPRPGQKTKVALPSLTICTNAARSCVKVCDTHCQRRVFPYGEFMIIPLFNSAMILTVNLWKSTQTNVTGNATFNPSRELAEIYKCVELIRTYEPK</sequence>
<reference evidence="3 4" key="1">
    <citation type="journal article" date="2019" name="Nat. Ecol. Evol.">
        <title>Megaphylogeny resolves global patterns of mushroom evolution.</title>
        <authorList>
            <person name="Varga T."/>
            <person name="Krizsan K."/>
            <person name="Foldi C."/>
            <person name="Dima B."/>
            <person name="Sanchez-Garcia M."/>
            <person name="Sanchez-Ramirez S."/>
            <person name="Szollosi G.J."/>
            <person name="Szarkandi J.G."/>
            <person name="Papp V."/>
            <person name="Albert L."/>
            <person name="Andreopoulos W."/>
            <person name="Angelini C."/>
            <person name="Antonin V."/>
            <person name="Barry K.W."/>
            <person name="Bougher N.L."/>
            <person name="Buchanan P."/>
            <person name="Buyck B."/>
            <person name="Bense V."/>
            <person name="Catcheside P."/>
            <person name="Chovatia M."/>
            <person name="Cooper J."/>
            <person name="Damon W."/>
            <person name="Desjardin D."/>
            <person name="Finy P."/>
            <person name="Geml J."/>
            <person name="Haridas S."/>
            <person name="Hughes K."/>
            <person name="Justo A."/>
            <person name="Karasinski D."/>
            <person name="Kautmanova I."/>
            <person name="Kiss B."/>
            <person name="Kocsube S."/>
            <person name="Kotiranta H."/>
            <person name="LaButti K.M."/>
            <person name="Lechner B.E."/>
            <person name="Liimatainen K."/>
            <person name="Lipzen A."/>
            <person name="Lukacs Z."/>
            <person name="Mihaltcheva S."/>
            <person name="Morgado L.N."/>
            <person name="Niskanen T."/>
            <person name="Noordeloos M.E."/>
            <person name="Ohm R.A."/>
            <person name="Ortiz-Santana B."/>
            <person name="Ovrebo C."/>
            <person name="Racz N."/>
            <person name="Riley R."/>
            <person name="Savchenko A."/>
            <person name="Shiryaev A."/>
            <person name="Soop K."/>
            <person name="Spirin V."/>
            <person name="Szebenyi C."/>
            <person name="Tomsovsky M."/>
            <person name="Tulloss R.E."/>
            <person name="Uehling J."/>
            <person name="Grigoriev I.V."/>
            <person name="Vagvolgyi C."/>
            <person name="Papp T."/>
            <person name="Martin F.M."/>
            <person name="Miettinen O."/>
            <person name="Hibbett D.S."/>
            <person name="Nagy L.G."/>
        </authorList>
    </citation>
    <scope>NUCLEOTIDE SEQUENCE [LARGE SCALE GENOMIC DNA]</scope>
    <source>
        <strain evidence="3 4">CBS 962.96</strain>
    </source>
</reference>
<dbReference type="PANTHER" id="PTHR46910">
    <property type="entry name" value="TRANSCRIPTION FACTOR PDR1"/>
    <property type="match status" value="1"/>
</dbReference>
<dbReference type="InterPro" id="IPR050987">
    <property type="entry name" value="AtrR-like"/>
</dbReference>
<dbReference type="OrthoDB" id="4456959at2759"/>
<proteinExistence type="predicted"/>
<dbReference type="InterPro" id="IPR007219">
    <property type="entry name" value="XnlR_reg_dom"/>
</dbReference>
<dbReference type="SMART" id="SM00906">
    <property type="entry name" value="Fungal_trans"/>
    <property type="match status" value="1"/>
</dbReference>
<evidence type="ECO:0000259" key="2">
    <source>
        <dbReference type="SMART" id="SM00906"/>
    </source>
</evidence>
<dbReference type="AlphaFoldDB" id="A0A4S8KSJ4"/>
<gene>
    <name evidence="3" type="ORF">K435DRAFT_700199</name>
</gene>
<dbReference type="PANTHER" id="PTHR46910:SF38">
    <property type="entry name" value="ZN(2)-C6 FUNGAL-TYPE DOMAIN-CONTAINING PROTEIN"/>
    <property type="match status" value="1"/>
</dbReference>
<keyword evidence="1" id="KW-0539">Nucleus</keyword>
<dbReference type="EMBL" id="ML180209">
    <property type="protein sequence ID" value="THU78358.1"/>
    <property type="molecule type" value="Genomic_DNA"/>
</dbReference>
<protein>
    <recommendedName>
        <fullName evidence="2">Xylanolytic transcriptional activator regulatory domain-containing protein</fullName>
    </recommendedName>
</protein>
<evidence type="ECO:0000256" key="1">
    <source>
        <dbReference type="ARBA" id="ARBA00023242"/>
    </source>
</evidence>
<dbReference type="GO" id="GO:0008270">
    <property type="term" value="F:zinc ion binding"/>
    <property type="evidence" value="ECO:0007669"/>
    <property type="project" value="InterPro"/>
</dbReference>
<organism evidence="3 4">
    <name type="scientific">Dendrothele bispora (strain CBS 962.96)</name>
    <dbReference type="NCBI Taxonomy" id="1314807"/>
    <lineage>
        <taxon>Eukaryota</taxon>
        <taxon>Fungi</taxon>
        <taxon>Dikarya</taxon>
        <taxon>Basidiomycota</taxon>
        <taxon>Agaricomycotina</taxon>
        <taxon>Agaricomycetes</taxon>
        <taxon>Agaricomycetidae</taxon>
        <taxon>Agaricales</taxon>
        <taxon>Agaricales incertae sedis</taxon>
        <taxon>Dendrothele</taxon>
    </lineage>
</organism>
<feature type="domain" description="Xylanolytic transcriptional activator regulatory" evidence="2">
    <location>
        <begin position="1"/>
        <end position="72"/>
    </location>
</feature>
<dbReference type="GO" id="GO:0006351">
    <property type="term" value="P:DNA-templated transcription"/>
    <property type="evidence" value="ECO:0007669"/>
    <property type="project" value="InterPro"/>
</dbReference>
<dbReference type="Proteomes" id="UP000297245">
    <property type="component" value="Unassembled WGS sequence"/>
</dbReference>
<evidence type="ECO:0000313" key="3">
    <source>
        <dbReference type="EMBL" id="THU78358.1"/>
    </source>
</evidence>
<keyword evidence="4" id="KW-1185">Reference proteome</keyword>